<dbReference type="InterPro" id="IPR003721">
    <property type="entry name" value="Pantoate_ligase"/>
</dbReference>
<evidence type="ECO:0000256" key="3">
    <source>
        <dbReference type="ARBA" id="ARBA00012219"/>
    </source>
</evidence>
<evidence type="ECO:0000256" key="4">
    <source>
        <dbReference type="ARBA" id="ARBA00022598"/>
    </source>
</evidence>
<dbReference type="EMBL" id="MLJW01000013">
    <property type="protein sequence ID" value="OIR13812.1"/>
    <property type="molecule type" value="Genomic_DNA"/>
</dbReference>
<comment type="pathway">
    <text evidence="1">Cofactor biosynthesis; (R)-pantothenate biosynthesis; (R)-pantothenate from (R)-pantoate and beta-alanine: step 1/1.</text>
</comment>
<evidence type="ECO:0000256" key="6">
    <source>
        <dbReference type="ARBA" id="ARBA00022741"/>
    </source>
</evidence>
<dbReference type="InterPro" id="IPR014729">
    <property type="entry name" value="Rossmann-like_a/b/a_fold"/>
</dbReference>
<keyword evidence="7" id="KW-0067">ATP-binding</keyword>
<keyword evidence="5" id="KW-0566">Pantothenate biosynthesis</keyword>
<dbReference type="FunFam" id="3.40.50.620:FF:000013">
    <property type="entry name" value="Pantothenate synthetase"/>
    <property type="match status" value="1"/>
</dbReference>
<comment type="caution">
    <text evidence="10">The sequence shown here is derived from an EMBL/GenBank/DDBJ whole genome shotgun (WGS) entry which is preliminary data.</text>
</comment>
<evidence type="ECO:0000256" key="5">
    <source>
        <dbReference type="ARBA" id="ARBA00022655"/>
    </source>
</evidence>
<sequence length="275" mass="29838">MQLVHSVVELRARLAGEQSVAFVPTMGNLHAGHIELVRIARQHGSCVVVSIFVNPLQFGPNEDFDKYPRTLEADCAKLEGLADVVFAPTVGEMYPEKQTVFVEPPPVANELCGAFRPGHFLGVATVVLKLFNLVQPQIAVFGKKDYQQLAIIRQMVIQLNLPITIIGAETARAADGLALSSRNQYLSAEERTEAAFLSQILRGMGIALKEGETGYAGLEEKAGAALAKRGWQVEYVAVRRQADLGIPGEGERNLVLLAAARLGKTRLIDNIEVGL</sequence>
<dbReference type="EC" id="6.3.2.1" evidence="3"/>
<dbReference type="UniPathway" id="UPA00028">
    <property type="reaction ID" value="UER00005"/>
</dbReference>
<evidence type="ECO:0000313" key="10">
    <source>
        <dbReference type="EMBL" id="OIR13812.1"/>
    </source>
</evidence>
<keyword evidence="6" id="KW-0547">Nucleotide-binding</keyword>
<organism evidence="10">
    <name type="scientific">mine drainage metagenome</name>
    <dbReference type="NCBI Taxonomy" id="410659"/>
    <lineage>
        <taxon>unclassified sequences</taxon>
        <taxon>metagenomes</taxon>
        <taxon>ecological metagenomes</taxon>
    </lineage>
</organism>
<evidence type="ECO:0000256" key="2">
    <source>
        <dbReference type="ARBA" id="ARBA00009256"/>
    </source>
</evidence>
<accession>A0A1J5TJC4</accession>
<dbReference type="GO" id="GO:0005829">
    <property type="term" value="C:cytosol"/>
    <property type="evidence" value="ECO:0007669"/>
    <property type="project" value="TreeGrafter"/>
</dbReference>
<dbReference type="Pfam" id="PF02569">
    <property type="entry name" value="Pantoate_ligase"/>
    <property type="match status" value="1"/>
</dbReference>
<dbReference type="NCBIfam" id="TIGR00018">
    <property type="entry name" value="panC"/>
    <property type="match status" value="1"/>
</dbReference>
<dbReference type="Gene3D" id="3.30.1300.10">
    <property type="entry name" value="Pantoate-beta-alanine ligase, C-terminal domain"/>
    <property type="match status" value="1"/>
</dbReference>
<gene>
    <name evidence="10" type="primary">panC_2</name>
    <name evidence="10" type="ORF">GALL_49470</name>
</gene>
<dbReference type="SUPFAM" id="SSF52374">
    <property type="entry name" value="Nucleotidylyl transferase"/>
    <property type="match status" value="1"/>
</dbReference>
<dbReference type="HAMAP" id="MF_00158">
    <property type="entry name" value="PanC"/>
    <property type="match status" value="1"/>
</dbReference>
<dbReference type="Gene3D" id="3.40.50.620">
    <property type="entry name" value="HUPs"/>
    <property type="match status" value="1"/>
</dbReference>
<dbReference type="CDD" id="cd00560">
    <property type="entry name" value="PanC"/>
    <property type="match status" value="1"/>
</dbReference>
<dbReference type="InterPro" id="IPR042176">
    <property type="entry name" value="Pantoate_ligase_C"/>
</dbReference>
<comment type="similarity">
    <text evidence="2">Belongs to the pantothenate synthetase family.</text>
</comment>
<dbReference type="PANTHER" id="PTHR21299">
    <property type="entry name" value="CYTIDYLATE KINASE/PANTOATE-BETA-ALANINE LIGASE"/>
    <property type="match status" value="1"/>
</dbReference>
<comment type="catalytic activity">
    <reaction evidence="9">
        <text>(R)-pantoate + beta-alanine + ATP = (R)-pantothenate + AMP + diphosphate + H(+)</text>
        <dbReference type="Rhea" id="RHEA:10912"/>
        <dbReference type="ChEBI" id="CHEBI:15378"/>
        <dbReference type="ChEBI" id="CHEBI:15980"/>
        <dbReference type="ChEBI" id="CHEBI:29032"/>
        <dbReference type="ChEBI" id="CHEBI:30616"/>
        <dbReference type="ChEBI" id="CHEBI:33019"/>
        <dbReference type="ChEBI" id="CHEBI:57966"/>
        <dbReference type="ChEBI" id="CHEBI:456215"/>
        <dbReference type="EC" id="6.3.2.1"/>
    </reaction>
</comment>
<dbReference type="GO" id="GO:0015940">
    <property type="term" value="P:pantothenate biosynthetic process"/>
    <property type="evidence" value="ECO:0007669"/>
    <property type="project" value="UniProtKB-UniPathway"/>
</dbReference>
<dbReference type="InterPro" id="IPR004821">
    <property type="entry name" value="Cyt_trans-like"/>
</dbReference>
<dbReference type="PANTHER" id="PTHR21299:SF1">
    <property type="entry name" value="PANTOATE--BETA-ALANINE LIGASE"/>
    <property type="match status" value="1"/>
</dbReference>
<evidence type="ECO:0000256" key="9">
    <source>
        <dbReference type="ARBA" id="ARBA00048258"/>
    </source>
</evidence>
<dbReference type="GO" id="GO:0005524">
    <property type="term" value="F:ATP binding"/>
    <property type="evidence" value="ECO:0007669"/>
    <property type="project" value="UniProtKB-KW"/>
</dbReference>
<keyword evidence="4 10" id="KW-0436">Ligase</keyword>
<dbReference type="NCBIfam" id="TIGR00125">
    <property type="entry name" value="cyt_tran_rel"/>
    <property type="match status" value="1"/>
</dbReference>
<evidence type="ECO:0000256" key="1">
    <source>
        <dbReference type="ARBA" id="ARBA00004990"/>
    </source>
</evidence>
<evidence type="ECO:0000256" key="7">
    <source>
        <dbReference type="ARBA" id="ARBA00022840"/>
    </source>
</evidence>
<dbReference type="GO" id="GO:0004592">
    <property type="term" value="F:pantoate-beta-alanine ligase activity"/>
    <property type="evidence" value="ECO:0007669"/>
    <property type="project" value="UniProtKB-EC"/>
</dbReference>
<name>A0A1J5TJC4_9ZZZZ</name>
<dbReference type="AlphaFoldDB" id="A0A1J5TJC4"/>
<reference evidence="10" key="1">
    <citation type="submission" date="2016-10" db="EMBL/GenBank/DDBJ databases">
        <title>Sequence of Gallionella enrichment culture.</title>
        <authorList>
            <person name="Poehlein A."/>
            <person name="Muehling M."/>
            <person name="Daniel R."/>
        </authorList>
    </citation>
    <scope>NUCLEOTIDE SEQUENCE</scope>
</reference>
<evidence type="ECO:0000256" key="8">
    <source>
        <dbReference type="ARBA" id="ARBA00032806"/>
    </source>
</evidence>
<proteinExistence type="inferred from homology"/>
<protein>
    <recommendedName>
        <fullName evidence="3">pantoate--beta-alanine ligase (AMP-forming)</fullName>
        <ecNumber evidence="3">6.3.2.1</ecNumber>
    </recommendedName>
    <alternativeName>
        <fullName evidence="8">Pantoate-activating enzyme</fullName>
    </alternativeName>
</protein>